<evidence type="ECO:0000313" key="2">
    <source>
        <dbReference type="Proteomes" id="UP000824014"/>
    </source>
</evidence>
<protein>
    <submittedName>
        <fullName evidence="1">Aldehyde dehydrogenase</fullName>
    </submittedName>
</protein>
<dbReference type="EMBL" id="DXCC01000029">
    <property type="protein sequence ID" value="HIZ15768.1"/>
    <property type="molecule type" value="Genomic_DNA"/>
</dbReference>
<sequence>MEREQENRSHAATVAWLGALGDRMADFGQTEATRHIAAEAVAANPWFTEADIVFAVRAVREQMLDRVRLAAWLAAYDEPAGAPLRVAIIMAGNIPLVGFADLLYVLAAGDVPYVKPSSKDSVLMRWVIDLLCELNPAARIETYRAGAPYDAVIATGSDNTGRYFRSQFADMPAIIRGSRGSVAVLTGDETPQELCLLQQDMLRYGGLGCRNVSLLLVPGTCDVERLGEALRVQRGDVHPKYYNNYRSLKGKLAVAGERFVDCGGFVLTEGEEFPTELSRIVVRRCGTEEALRQWLAAHDGKVQCVVSREGTCVRGVRFGEAQAPALDDYPDGVDVPAFLADVRRRLRSV</sequence>
<reference evidence="1" key="1">
    <citation type="journal article" date="2021" name="PeerJ">
        <title>Extensive microbial diversity within the chicken gut microbiome revealed by metagenomics and culture.</title>
        <authorList>
            <person name="Gilroy R."/>
            <person name="Ravi A."/>
            <person name="Getino M."/>
            <person name="Pursley I."/>
            <person name="Horton D.L."/>
            <person name="Alikhan N.F."/>
            <person name="Baker D."/>
            <person name="Gharbi K."/>
            <person name="Hall N."/>
            <person name="Watson M."/>
            <person name="Adriaenssens E.M."/>
            <person name="Foster-Nyarko E."/>
            <person name="Jarju S."/>
            <person name="Secka A."/>
            <person name="Antonio M."/>
            <person name="Oren A."/>
            <person name="Chaudhuri R.R."/>
            <person name="La Ragione R."/>
            <person name="Hildebrand F."/>
            <person name="Pallen M.J."/>
        </authorList>
    </citation>
    <scope>NUCLEOTIDE SEQUENCE</scope>
    <source>
        <strain evidence="1">ChiHjej11B10-19426</strain>
    </source>
</reference>
<comment type="caution">
    <text evidence="1">The sequence shown here is derived from an EMBL/GenBank/DDBJ whole genome shotgun (WGS) entry which is preliminary data.</text>
</comment>
<dbReference type="GO" id="GO:0016491">
    <property type="term" value="F:oxidoreductase activity"/>
    <property type="evidence" value="ECO:0007669"/>
    <property type="project" value="InterPro"/>
</dbReference>
<name>A0A9D2DEZ1_9BACT</name>
<evidence type="ECO:0000313" key="1">
    <source>
        <dbReference type="EMBL" id="HIZ15768.1"/>
    </source>
</evidence>
<organism evidence="1 2">
    <name type="scientific">Candidatus Tidjanibacter faecipullorum</name>
    <dbReference type="NCBI Taxonomy" id="2838766"/>
    <lineage>
        <taxon>Bacteria</taxon>
        <taxon>Pseudomonadati</taxon>
        <taxon>Bacteroidota</taxon>
        <taxon>Bacteroidia</taxon>
        <taxon>Bacteroidales</taxon>
        <taxon>Rikenellaceae</taxon>
        <taxon>Tidjanibacter</taxon>
    </lineage>
</organism>
<dbReference type="Proteomes" id="UP000824014">
    <property type="component" value="Unassembled WGS sequence"/>
</dbReference>
<dbReference type="InterPro" id="IPR016161">
    <property type="entry name" value="Ald_DH/histidinol_DH"/>
</dbReference>
<proteinExistence type="predicted"/>
<dbReference type="SUPFAM" id="SSF53720">
    <property type="entry name" value="ALDH-like"/>
    <property type="match status" value="1"/>
</dbReference>
<dbReference type="AlphaFoldDB" id="A0A9D2DEZ1"/>
<accession>A0A9D2DEZ1</accession>
<gene>
    <name evidence="1" type="ORF">H9816_07670</name>
</gene>
<reference evidence="1" key="2">
    <citation type="submission" date="2021-04" db="EMBL/GenBank/DDBJ databases">
        <authorList>
            <person name="Gilroy R."/>
        </authorList>
    </citation>
    <scope>NUCLEOTIDE SEQUENCE</scope>
    <source>
        <strain evidence="1">ChiHjej11B10-19426</strain>
    </source>
</reference>